<feature type="region of interest" description="Disordered" evidence="1">
    <location>
        <begin position="218"/>
        <end position="275"/>
    </location>
</feature>
<keyword evidence="2" id="KW-1133">Transmembrane helix</keyword>
<evidence type="ECO:0000313" key="5">
    <source>
        <dbReference type="Proteomes" id="UP000588647"/>
    </source>
</evidence>
<dbReference type="EMBL" id="JACIEM010000005">
    <property type="protein sequence ID" value="MBB4004866.1"/>
    <property type="molecule type" value="Genomic_DNA"/>
</dbReference>
<proteinExistence type="predicted"/>
<feature type="region of interest" description="Disordered" evidence="1">
    <location>
        <begin position="102"/>
        <end position="125"/>
    </location>
</feature>
<feature type="domain" description="SH3b" evidence="3">
    <location>
        <begin position="264"/>
        <end position="324"/>
    </location>
</feature>
<organism evidence="4 5">
    <name type="scientific">Aurantimonas endophytica</name>
    <dbReference type="NCBI Taxonomy" id="1522175"/>
    <lineage>
        <taxon>Bacteria</taxon>
        <taxon>Pseudomonadati</taxon>
        <taxon>Pseudomonadota</taxon>
        <taxon>Alphaproteobacteria</taxon>
        <taxon>Hyphomicrobiales</taxon>
        <taxon>Aurantimonadaceae</taxon>
        <taxon>Aurantimonas</taxon>
    </lineage>
</organism>
<evidence type="ECO:0000313" key="4">
    <source>
        <dbReference type="EMBL" id="MBB4004866.1"/>
    </source>
</evidence>
<dbReference type="SMART" id="SM00287">
    <property type="entry name" value="SH3b"/>
    <property type="match status" value="1"/>
</dbReference>
<keyword evidence="2" id="KW-0472">Membrane</keyword>
<reference evidence="4 5" key="1">
    <citation type="submission" date="2020-08" db="EMBL/GenBank/DDBJ databases">
        <title>Genomic Encyclopedia of Type Strains, Phase IV (KMG-IV): sequencing the most valuable type-strain genomes for metagenomic binning, comparative biology and taxonomic classification.</title>
        <authorList>
            <person name="Goeker M."/>
        </authorList>
    </citation>
    <scope>NUCLEOTIDE SEQUENCE [LARGE SCALE GENOMIC DNA]</scope>
    <source>
        <strain evidence="4 5">DSM 103570</strain>
    </source>
</reference>
<evidence type="ECO:0000256" key="2">
    <source>
        <dbReference type="SAM" id="Phobius"/>
    </source>
</evidence>
<comment type="caution">
    <text evidence="4">The sequence shown here is derived from an EMBL/GenBank/DDBJ whole genome shotgun (WGS) entry which is preliminary data.</text>
</comment>
<feature type="compositionally biased region" description="Low complexity" evidence="1">
    <location>
        <begin position="230"/>
        <end position="252"/>
    </location>
</feature>
<dbReference type="AlphaFoldDB" id="A0A7W6HGN2"/>
<dbReference type="RefSeq" id="WP_183210433.1">
    <property type="nucleotide sequence ID" value="NZ_JAAAMM010000005.1"/>
</dbReference>
<accession>A0A7W6HGN2</accession>
<evidence type="ECO:0000259" key="3">
    <source>
        <dbReference type="SMART" id="SM00287"/>
    </source>
</evidence>
<keyword evidence="5" id="KW-1185">Reference proteome</keyword>
<evidence type="ECO:0000256" key="1">
    <source>
        <dbReference type="SAM" id="MobiDB-lite"/>
    </source>
</evidence>
<dbReference type="Pfam" id="PF08239">
    <property type="entry name" value="SH3_3"/>
    <property type="match status" value="1"/>
</dbReference>
<gene>
    <name evidence="4" type="ORF">GGR03_003961</name>
</gene>
<feature type="compositionally biased region" description="Low complexity" evidence="1">
    <location>
        <begin position="106"/>
        <end position="122"/>
    </location>
</feature>
<dbReference type="Gene3D" id="2.30.30.40">
    <property type="entry name" value="SH3 Domains"/>
    <property type="match status" value="1"/>
</dbReference>
<dbReference type="InterPro" id="IPR003646">
    <property type="entry name" value="SH3-like_bac-type"/>
</dbReference>
<name>A0A7W6HGN2_9HYPH</name>
<sequence>MMGETSKGGVRPTEEVLRQRLIARRSDYERSRGEAGIGGRLNQRGTTNLWVPGADRPVGGHLRRLLTRRPVTAYLSMATVAGLIFGGLALMLSDDRSDAGSTVRVAETTTAAPSPASPETAAGTVRASDLPVADIGAVAASGTPATTRDPVIAAAAPVMTETAERLRPASDDLPASEATSGTIITDEAAAALALRLPPADDTLAMAEVPDRLLTTGSVLPADAAGSPQPAAGNTTETAAGNDTSATQTVAEEAAAEEETPDAASRAATVNASVNMRERPENDATIVAVLPAGSAVEIIDCDQWCEVAASGARGFVFRRFVDDADG</sequence>
<protein>
    <recommendedName>
        <fullName evidence="3">SH3b domain-containing protein</fullName>
    </recommendedName>
</protein>
<keyword evidence="2" id="KW-0812">Transmembrane</keyword>
<dbReference type="Proteomes" id="UP000588647">
    <property type="component" value="Unassembled WGS sequence"/>
</dbReference>
<feature type="transmembrane region" description="Helical" evidence="2">
    <location>
        <begin position="71"/>
        <end position="92"/>
    </location>
</feature>